<dbReference type="OrthoDB" id="292474at2"/>
<feature type="region of interest" description="Disordered" evidence="8">
    <location>
        <begin position="328"/>
        <end position="354"/>
    </location>
</feature>
<dbReference type="STRING" id="1387353.BSF38_03578"/>
<gene>
    <name evidence="9" type="ORF">BSF38_03578</name>
</gene>
<evidence type="ECO:0000256" key="1">
    <source>
        <dbReference type="ARBA" id="ARBA00004162"/>
    </source>
</evidence>
<comment type="subcellular location">
    <subcellularLocation>
        <location evidence="1">Cell membrane</location>
        <topology evidence="1">Single-pass membrane protein</topology>
    </subcellularLocation>
    <subcellularLocation>
        <location evidence="7">Cell membrane</location>
        <topology evidence="7">Single-pass type II membrane protein</topology>
    </subcellularLocation>
</comment>
<feature type="compositionally biased region" description="Acidic residues" evidence="8">
    <location>
        <begin position="103"/>
        <end position="123"/>
    </location>
</feature>
<evidence type="ECO:0000256" key="7">
    <source>
        <dbReference type="RuleBase" id="RU003879"/>
    </source>
</evidence>
<evidence type="ECO:0000256" key="4">
    <source>
        <dbReference type="ARBA" id="ARBA00022692"/>
    </source>
</evidence>
<dbReference type="PANTHER" id="PTHR30558">
    <property type="entry name" value="EXBD MEMBRANE COMPONENT OF PMF-DRIVEN MACROMOLECULE IMPORT SYSTEM"/>
    <property type="match status" value="1"/>
</dbReference>
<dbReference type="InterPro" id="IPR003400">
    <property type="entry name" value="ExbD"/>
</dbReference>
<feature type="compositionally biased region" description="Pro residues" evidence="8">
    <location>
        <begin position="330"/>
        <end position="354"/>
    </location>
</feature>
<evidence type="ECO:0000313" key="10">
    <source>
        <dbReference type="Proteomes" id="UP000186309"/>
    </source>
</evidence>
<reference evidence="10" key="1">
    <citation type="submission" date="2016-12" db="EMBL/GenBank/DDBJ databases">
        <title>Comparative genomics of four Isosphaeraceae planctomycetes: a common pool of plasmids and glycoside hydrolase genes.</title>
        <authorList>
            <person name="Ivanova A."/>
        </authorList>
    </citation>
    <scope>NUCLEOTIDE SEQUENCE [LARGE SCALE GENOMIC DNA]</scope>
    <source>
        <strain evidence="10">PX4</strain>
    </source>
</reference>
<feature type="compositionally biased region" description="Pro residues" evidence="8">
    <location>
        <begin position="61"/>
        <end position="78"/>
    </location>
</feature>
<evidence type="ECO:0000256" key="5">
    <source>
        <dbReference type="ARBA" id="ARBA00022989"/>
    </source>
</evidence>
<dbReference type="AlphaFoldDB" id="A0A1U7CT22"/>
<dbReference type="KEGG" id="pbor:BSF38_03578"/>
<keyword evidence="7" id="KW-0813">Transport</keyword>
<dbReference type="Proteomes" id="UP000186309">
    <property type="component" value="Chromosome"/>
</dbReference>
<keyword evidence="10" id="KW-1185">Reference proteome</keyword>
<dbReference type="GO" id="GO:0005886">
    <property type="term" value="C:plasma membrane"/>
    <property type="evidence" value="ECO:0007669"/>
    <property type="project" value="UniProtKB-SubCell"/>
</dbReference>
<dbReference type="GO" id="GO:0022857">
    <property type="term" value="F:transmembrane transporter activity"/>
    <property type="evidence" value="ECO:0007669"/>
    <property type="project" value="InterPro"/>
</dbReference>
<accession>A0A1U7CT22</accession>
<organism evidence="9 10">
    <name type="scientific">Paludisphaera borealis</name>
    <dbReference type="NCBI Taxonomy" id="1387353"/>
    <lineage>
        <taxon>Bacteria</taxon>
        <taxon>Pseudomonadati</taxon>
        <taxon>Planctomycetota</taxon>
        <taxon>Planctomycetia</taxon>
        <taxon>Isosphaerales</taxon>
        <taxon>Isosphaeraceae</taxon>
        <taxon>Paludisphaera</taxon>
    </lineage>
</organism>
<dbReference type="PANTHER" id="PTHR30558:SF3">
    <property type="entry name" value="BIOPOLYMER TRANSPORT PROTEIN EXBD-RELATED"/>
    <property type="match status" value="1"/>
</dbReference>
<keyword evidence="5" id="KW-1133">Transmembrane helix</keyword>
<keyword evidence="4 7" id="KW-0812">Transmembrane</keyword>
<protein>
    <recommendedName>
        <fullName evidence="11">Biopolymer transport protein ExbD/TolR</fullName>
    </recommendedName>
</protein>
<evidence type="ECO:0000256" key="3">
    <source>
        <dbReference type="ARBA" id="ARBA00022475"/>
    </source>
</evidence>
<comment type="similarity">
    <text evidence="2 7">Belongs to the ExbD/TolR family.</text>
</comment>
<proteinExistence type="inferred from homology"/>
<dbReference type="EMBL" id="CP019082">
    <property type="protein sequence ID" value="APW62046.1"/>
    <property type="molecule type" value="Genomic_DNA"/>
</dbReference>
<evidence type="ECO:0008006" key="11">
    <source>
        <dbReference type="Google" id="ProtNLM"/>
    </source>
</evidence>
<evidence type="ECO:0000256" key="6">
    <source>
        <dbReference type="ARBA" id="ARBA00023136"/>
    </source>
</evidence>
<keyword evidence="7" id="KW-0653">Protein transport</keyword>
<evidence type="ECO:0000256" key="8">
    <source>
        <dbReference type="SAM" id="MobiDB-lite"/>
    </source>
</evidence>
<name>A0A1U7CT22_9BACT</name>
<keyword evidence="3" id="KW-1003">Cell membrane</keyword>
<evidence type="ECO:0000313" key="9">
    <source>
        <dbReference type="EMBL" id="APW62046.1"/>
    </source>
</evidence>
<sequence>MALWDVFHSDRLELVRGQSPEQISAGLASGEIRDDDLVRPSGTTVAWVRIAEVPELLQPPAEAPPPTPVPPPIPPPPSAEDLVSFPVLVDEAPAAAPALAWPVDDDYEDDDEEPKDDDYEEIGSDPAAPVPAEKIIPSWELTADDLRFDRTPPPSSSSHVALPVVRSRDAVPAVEVDDEDEDDEPVISLTRSGPPKVEELDLAAMVDVAFQLVLFFLVTATTILYKTLEIPKPSAEAPPSAVAQGRSQTLDDLKDDYILVEIDAEGNIKLDREPVAAQMESLAEQLRVAREKTGRKTMLLSAEFTTPHRSAVLAYDAANEIGLGIAIAKPAPPQGPAPALKPPAPAAKPAAPPS</sequence>
<dbReference type="Pfam" id="PF02472">
    <property type="entry name" value="ExbD"/>
    <property type="match status" value="1"/>
</dbReference>
<feature type="compositionally biased region" description="Low complexity" evidence="8">
    <location>
        <begin position="86"/>
        <end position="102"/>
    </location>
</feature>
<feature type="region of interest" description="Disordered" evidence="8">
    <location>
        <begin position="58"/>
        <end position="134"/>
    </location>
</feature>
<keyword evidence="6" id="KW-0472">Membrane</keyword>
<dbReference type="GO" id="GO:0015031">
    <property type="term" value="P:protein transport"/>
    <property type="evidence" value="ECO:0007669"/>
    <property type="project" value="UniProtKB-KW"/>
</dbReference>
<evidence type="ECO:0000256" key="2">
    <source>
        <dbReference type="ARBA" id="ARBA00005811"/>
    </source>
</evidence>